<dbReference type="OrthoDB" id="114121at2157"/>
<dbReference type="Pfam" id="PF07883">
    <property type="entry name" value="Cupin_2"/>
    <property type="match status" value="1"/>
</dbReference>
<dbReference type="PANTHER" id="PTHR37694:SF1">
    <property type="entry name" value="SLR8022 PROTEIN"/>
    <property type="match status" value="1"/>
</dbReference>
<proteinExistence type="predicted"/>
<evidence type="ECO:0000313" key="2">
    <source>
        <dbReference type="EMBL" id="AIF70168.1"/>
    </source>
</evidence>
<dbReference type="eggNOG" id="arCOG02992">
    <property type="taxonomic scope" value="Archaea"/>
</dbReference>
<reference evidence="2 3" key="2">
    <citation type="journal article" date="2015" name="Genome Announc.">
        <title>Complete Genome Sequence of Hyperthermophilic Piezophilic Archaeon Palaeococcus pacificus DY20341T, Isolated from Deep-Sea Hydrothermal Sediments.</title>
        <authorList>
            <person name="Zeng X."/>
            <person name="Jebbar M."/>
            <person name="Shao Z."/>
        </authorList>
    </citation>
    <scope>NUCLEOTIDE SEQUENCE [LARGE SCALE GENOMIC DNA]</scope>
    <source>
        <strain evidence="2 3">DY20341</strain>
    </source>
</reference>
<dbReference type="SUPFAM" id="SSF51182">
    <property type="entry name" value="RmlC-like cupins"/>
    <property type="match status" value="1"/>
</dbReference>
<evidence type="ECO:0000259" key="1">
    <source>
        <dbReference type="Pfam" id="PF07883"/>
    </source>
</evidence>
<dbReference type="RefSeq" id="WP_048165646.1">
    <property type="nucleotide sequence ID" value="NZ_CP006019.1"/>
</dbReference>
<accession>A0A075M039</accession>
<sequence>MIVVKVEDAEKFENPHGVDVKKLIGTENAQIFHITLKPGEELKKHTTPVDAFLYVIKGKGIVEVGEEKEEVRKATLVYLPKEIPHKVSNTGSLEMKFLVIKVK</sequence>
<dbReference type="Proteomes" id="UP000027981">
    <property type="component" value="Chromosome"/>
</dbReference>
<dbReference type="PANTHER" id="PTHR37694">
    <property type="entry name" value="SLR8022 PROTEIN"/>
    <property type="match status" value="1"/>
</dbReference>
<reference evidence="3" key="1">
    <citation type="submission" date="2013-06" db="EMBL/GenBank/DDBJ databases">
        <title>Complete Genome Sequence of Hyperthermophilic Palaeococcus pacificus DY20341T, Isolated from a Deep-Sea Hydrothermal Sediments.</title>
        <authorList>
            <person name="Zeng X."/>
            <person name="Shao Z."/>
        </authorList>
    </citation>
    <scope>NUCLEOTIDE SEQUENCE [LARGE SCALE GENOMIC DNA]</scope>
    <source>
        <strain evidence="3">DY20341</strain>
    </source>
</reference>
<keyword evidence="3" id="KW-1185">Reference proteome</keyword>
<protein>
    <submittedName>
        <fullName evidence="2">Carbohydrate-binding protein</fullName>
    </submittedName>
</protein>
<dbReference type="GeneID" id="24842885"/>
<dbReference type="AlphaFoldDB" id="A0A075M039"/>
<dbReference type="KEGG" id="ppac:PAP_08940"/>
<gene>
    <name evidence="2" type="ORF">PAP_08940</name>
</gene>
<dbReference type="STRING" id="1343739.PAP_08940"/>
<dbReference type="InterPro" id="IPR011051">
    <property type="entry name" value="RmlC_Cupin_sf"/>
</dbReference>
<dbReference type="HOGENOM" id="CLU_165492_0_0_2"/>
<dbReference type="EMBL" id="CP006019">
    <property type="protein sequence ID" value="AIF70168.1"/>
    <property type="molecule type" value="Genomic_DNA"/>
</dbReference>
<dbReference type="InterPro" id="IPR014710">
    <property type="entry name" value="RmlC-like_jellyroll"/>
</dbReference>
<dbReference type="InterPro" id="IPR013096">
    <property type="entry name" value="Cupin_2"/>
</dbReference>
<evidence type="ECO:0000313" key="3">
    <source>
        <dbReference type="Proteomes" id="UP000027981"/>
    </source>
</evidence>
<dbReference type="Gene3D" id="2.60.120.10">
    <property type="entry name" value="Jelly Rolls"/>
    <property type="match status" value="1"/>
</dbReference>
<organism evidence="2 3">
    <name type="scientific">Palaeococcus pacificus DY20341</name>
    <dbReference type="NCBI Taxonomy" id="1343739"/>
    <lineage>
        <taxon>Archaea</taxon>
        <taxon>Methanobacteriati</taxon>
        <taxon>Methanobacteriota</taxon>
        <taxon>Thermococci</taxon>
        <taxon>Thermococcales</taxon>
        <taxon>Thermococcaceae</taxon>
        <taxon>Palaeococcus</taxon>
    </lineage>
</organism>
<name>A0A075M039_9EURY</name>
<feature type="domain" description="Cupin type-2" evidence="1">
    <location>
        <begin position="33"/>
        <end position="100"/>
    </location>
</feature>